<feature type="region of interest" description="Disordered" evidence="2">
    <location>
        <begin position="78"/>
        <end position="277"/>
    </location>
</feature>
<proteinExistence type="predicted"/>
<dbReference type="InterPro" id="IPR053021">
    <property type="entry name" value="Chloroplast_ADK"/>
</dbReference>
<evidence type="ECO:0000256" key="2">
    <source>
        <dbReference type="SAM" id="MobiDB-lite"/>
    </source>
</evidence>
<feature type="compositionally biased region" description="Low complexity" evidence="2">
    <location>
        <begin position="163"/>
        <end position="183"/>
    </location>
</feature>
<dbReference type="Proteomes" id="UP001530315">
    <property type="component" value="Unassembled WGS sequence"/>
</dbReference>
<feature type="signal peptide" evidence="3">
    <location>
        <begin position="1"/>
        <end position="35"/>
    </location>
</feature>
<feature type="region of interest" description="Disordered" evidence="2">
    <location>
        <begin position="570"/>
        <end position="624"/>
    </location>
</feature>
<feature type="compositionally biased region" description="Polar residues" evidence="2">
    <location>
        <begin position="260"/>
        <end position="277"/>
    </location>
</feature>
<evidence type="ECO:0000259" key="4">
    <source>
        <dbReference type="Pfam" id="PF09353"/>
    </source>
</evidence>
<keyword evidence="3" id="KW-0732">Signal</keyword>
<accession>A0ABD3NJ49</accession>
<sequence length="766" mass="84508">MGHHHTQPLCRPRACRHNRMLSGLSLSFLALSGDSLSLVAPGRQCLSLHKSTVQPHELSLQYKRRRRRVLELHLQFSSDHDGPRRINSSILPNSGHRAINRRFGGSSSRISPSLLMAHSSDSAGGGFGKDDDKKKKRENGSDDGGSPKPKASKSVNNDESEGRSSGVVKGSSVPGAVKGSSVPNDKKRNYNGSINGDDGAKRTRVRDDKKTNKKQKNKNSQVKGKVSETSMLDTGKSSIQSSDENTSLKGFKSEKKITPPRQNQVGSSNPKIIESGSNDVADNALKKRVVQLETIVSNQLTEIQKLRRRVDDLTRAAGMFSKVVDVLRKAGMQIDEEDDAVVTDDDEDEDEVRTPLTKRPLKQQAIHYDMEIFGIAPKSVTDAADTAGASMLSAILAGKHRMLVDVRDAELTRDPKLLVEFIELAILPVAAGLEGLDYVRNRVKIVFPTVKELMSYRRNMALAAPEVVSLSTLGFEPVDERDNLIVVIAPSPDDMAGVAAMEKLIARTDKNYVEPNRRITQPVVVMNHHMVPVDMAGFGKFTTVYHLRLLSVQYMTGDSDPEFVTKERPLEKSMDGDESMDNTESVPDKVSSETKQRTPDSAGSVAKQSNGSSKVVPDKSEEEDEALEAAMTHAHEIGFHQGVTRAMVIRAYPKPWHVFVDTSPDTDADFEVAATFDTEPTQEDVNYAIVECLEGSEREDEIVAQQMQAALEAGQLNRVSEMLGISPSDMVSDFTSDIDSYKPFQEYDGKDWDDLYYDDWFSEDSV</sequence>
<dbReference type="Pfam" id="PF09353">
    <property type="entry name" value="DUF1995"/>
    <property type="match status" value="1"/>
</dbReference>
<reference evidence="5 6" key="1">
    <citation type="submission" date="2024-10" db="EMBL/GenBank/DDBJ databases">
        <title>Updated reference genomes for cyclostephanoid diatoms.</title>
        <authorList>
            <person name="Roberts W.R."/>
            <person name="Alverson A.J."/>
        </authorList>
    </citation>
    <scope>NUCLEOTIDE SEQUENCE [LARGE SCALE GENOMIC DNA]</scope>
    <source>
        <strain evidence="5 6">AJA276-08</strain>
    </source>
</reference>
<evidence type="ECO:0000256" key="3">
    <source>
        <dbReference type="SAM" id="SignalP"/>
    </source>
</evidence>
<evidence type="ECO:0000313" key="6">
    <source>
        <dbReference type="Proteomes" id="UP001530315"/>
    </source>
</evidence>
<dbReference type="PANTHER" id="PTHR35509">
    <property type="entry name" value="DOMAIN PROTEIN, PUTATIVE (DUF1995)-RELATED"/>
    <property type="match status" value="1"/>
</dbReference>
<gene>
    <name evidence="5" type="ORF">ACHAW5_001548</name>
</gene>
<comment type="caution">
    <text evidence="5">The sequence shown here is derived from an EMBL/GenBank/DDBJ whole genome shotgun (WGS) entry which is preliminary data.</text>
</comment>
<feature type="chain" id="PRO_5044740863" description="DUF1995 domain-containing protein" evidence="3">
    <location>
        <begin position="36"/>
        <end position="766"/>
    </location>
</feature>
<dbReference type="InterPro" id="IPR018962">
    <property type="entry name" value="DUF1995"/>
</dbReference>
<dbReference type="AlphaFoldDB" id="A0ABD3NJ49"/>
<feature type="compositionally biased region" description="Basic and acidic residues" evidence="2">
    <location>
        <begin position="198"/>
        <end position="210"/>
    </location>
</feature>
<protein>
    <recommendedName>
        <fullName evidence="4">DUF1995 domain-containing protein</fullName>
    </recommendedName>
</protein>
<feature type="domain" description="DUF1995" evidence="4">
    <location>
        <begin position="377"/>
        <end position="553"/>
    </location>
</feature>
<feature type="compositionally biased region" description="Polar residues" evidence="2">
    <location>
        <begin position="228"/>
        <end position="248"/>
    </location>
</feature>
<evidence type="ECO:0000256" key="1">
    <source>
        <dbReference type="SAM" id="Coils"/>
    </source>
</evidence>
<name>A0ABD3NJ49_9STRA</name>
<keyword evidence="6" id="KW-1185">Reference proteome</keyword>
<evidence type="ECO:0000313" key="5">
    <source>
        <dbReference type="EMBL" id="KAL3775529.1"/>
    </source>
</evidence>
<dbReference type="PANTHER" id="PTHR35509:SF1">
    <property type="entry name" value="DOMAIN PROTEIN, PUTATIVE (DUF1995)-RELATED"/>
    <property type="match status" value="1"/>
</dbReference>
<keyword evidence="1" id="KW-0175">Coiled coil</keyword>
<organism evidence="5 6">
    <name type="scientific">Stephanodiscus triporus</name>
    <dbReference type="NCBI Taxonomy" id="2934178"/>
    <lineage>
        <taxon>Eukaryota</taxon>
        <taxon>Sar</taxon>
        <taxon>Stramenopiles</taxon>
        <taxon>Ochrophyta</taxon>
        <taxon>Bacillariophyta</taxon>
        <taxon>Coscinodiscophyceae</taxon>
        <taxon>Thalassiosirophycidae</taxon>
        <taxon>Stephanodiscales</taxon>
        <taxon>Stephanodiscaceae</taxon>
        <taxon>Stephanodiscus</taxon>
    </lineage>
</organism>
<dbReference type="EMBL" id="JALLAZ020001408">
    <property type="protein sequence ID" value="KAL3775529.1"/>
    <property type="molecule type" value="Genomic_DNA"/>
</dbReference>
<feature type="compositionally biased region" description="Basic and acidic residues" evidence="2">
    <location>
        <begin position="586"/>
        <end position="598"/>
    </location>
</feature>
<feature type="coiled-coil region" evidence="1">
    <location>
        <begin position="289"/>
        <end position="316"/>
    </location>
</feature>